<organism evidence="2 3">
    <name type="scientific">Actinorhabdospora filicis</name>
    <dbReference type="NCBI Taxonomy" id="1785913"/>
    <lineage>
        <taxon>Bacteria</taxon>
        <taxon>Bacillati</taxon>
        <taxon>Actinomycetota</taxon>
        <taxon>Actinomycetes</taxon>
        <taxon>Micromonosporales</taxon>
        <taxon>Micromonosporaceae</taxon>
        <taxon>Actinorhabdospora</taxon>
    </lineage>
</organism>
<evidence type="ECO:0000313" key="3">
    <source>
        <dbReference type="Proteomes" id="UP001165079"/>
    </source>
</evidence>
<dbReference type="Proteomes" id="UP001165079">
    <property type="component" value="Unassembled WGS sequence"/>
</dbReference>
<name>A0A9W6SPN2_9ACTN</name>
<feature type="region of interest" description="Disordered" evidence="1">
    <location>
        <begin position="60"/>
        <end position="110"/>
    </location>
</feature>
<proteinExistence type="predicted"/>
<feature type="compositionally biased region" description="Basic and acidic residues" evidence="1">
    <location>
        <begin position="76"/>
        <end position="100"/>
    </location>
</feature>
<comment type="caution">
    <text evidence="2">The sequence shown here is derived from an EMBL/GenBank/DDBJ whole genome shotgun (WGS) entry which is preliminary data.</text>
</comment>
<evidence type="ECO:0000256" key="1">
    <source>
        <dbReference type="SAM" id="MobiDB-lite"/>
    </source>
</evidence>
<evidence type="ECO:0000313" key="2">
    <source>
        <dbReference type="EMBL" id="GLZ79828.1"/>
    </source>
</evidence>
<sequence length="110" mass="12257">MSFMSILPSGRAPLSLREWLPDTTGKDADSGPLTWTMLDHDRNALAMHVSVHRMCVSARPAAERARHGKNPAAPPLRDRRWDDGVRRPGRDARGESEYRSRTRRPAGGDG</sequence>
<protein>
    <submittedName>
        <fullName evidence="2">Uncharacterized protein</fullName>
    </submittedName>
</protein>
<accession>A0A9W6SPN2</accession>
<keyword evidence="3" id="KW-1185">Reference proteome</keyword>
<dbReference type="AlphaFoldDB" id="A0A9W6SPN2"/>
<gene>
    <name evidence="2" type="ORF">Afil01_46350</name>
</gene>
<reference evidence="2" key="1">
    <citation type="submission" date="2023-03" db="EMBL/GenBank/DDBJ databases">
        <title>Actinorhabdospora filicis NBRC 111898.</title>
        <authorList>
            <person name="Ichikawa N."/>
            <person name="Sato H."/>
            <person name="Tonouchi N."/>
        </authorList>
    </citation>
    <scope>NUCLEOTIDE SEQUENCE</scope>
    <source>
        <strain evidence="2">NBRC 111898</strain>
    </source>
</reference>
<dbReference type="EMBL" id="BSTX01000003">
    <property type="protein sequence ID" value="GLZ79828.1"/>
    <property type="molecule type" value="Genomic_DNA"/>
</dbReference>